<dbReference type="NCBIfam" id="TIGR01726">
    <property type="entry name" value="HEQRo_perm_3TM"/>
    <property type="match status" value="1"/>
</dbReference>
<feature type="transmembrane region" description="Helical" evidence="10">
    <location>
        <begin position="20"/>
        <end position="39"/>
    </location>
</feature>
<evidence type="ECO:0000313" key="14">
    <source>
        <dbReference type="Proteomes" id="UP000185494"/>
    </source>
</evidence>
<evidence type="ECO:0000256" key="7">
    <source>
        <dbReference type="ARBA" id="ARBA00022970"/>
    </source>
</evidence>
<dbReference type="SUPFAM" id="SSF161098">
    <property type="entry name" value="MetI-like"/>
    <property type="match status" value="1"/>
</dbReference>
<sequence length="216" mass="22531">MSVLQQSFVAALNGLPLTLLVWLGGAALGLVLGLLVACGRHLGPRPLGWGLAVLVEVIRGTPFLVQSFLLYYGGPFIGLDLSPVLAGMLALTVYGGAYYSEVFRGGFVAVPRAQMEAARLAGLNGAQSVIRVLLPGAALAALPALVNLTVILLKETAVLSIITVPEITFRVTGVGSATFAYAPAMAVLAVFYWALVEIMAEAGRRAERVTARLLAA</sequence>
<comment type="similarity">
    <text evidence="3">Belongs to the binding-protein-dependent transport system permease family. HisMQ subfamily.</text>
</comment>
<keyword evidence="15" id="KW-1185">Reference proteome</keyword>
<dbReference type="GO" id="GO:0043190">
    <property type="term" value="C:ATP-binding cassette (ABC) transporter complex"/>
    <property type="evidence" value="ECO:0007669"/>
    <property type="project" value="InterPro"/>
</dbReference>
<evidence type="ECO:0000313" key="12">
    <source>
        <dbReference type="EMBL" id="APT57241.1"/>
    </source>
</evidence>
<reference evidence="12 14" key="1">
    <citation type="submission" date="2016-05" db="EMBL/GenBank/DDBJ databases">
        <title>Complete Genome and Methylome Analysis of Psychrotrophic Bacterial Isolates from Antarctic Lake Untersee.</title>
        <authorList>
            <person name="Fomenkov A."/>
            <person name="Akimov V.N."/>
            <person name="Vasilyeva L.V."/>
            <person name="Andersen D."/>
            <person name="Vincze T."/>
            <person name="Roberts R.J."/>
        </authorList>
    </citation>
    <scope>NUCLEOTIDE SEQUENCE [LARGE SCALE GENOMIC DNA]</scope>
    <source>
        <strain evidence="12 14">U14-5</strain>
    </source>
</reference>
<feature type="transmembrane region" description="Helical" evidence="10">
    <location>
        <begin position="51"/>
        <end position="72"/>
    </location>
</feature>
<evidence type="ECO:0000256" key="3">
    <source>
        <dbReference type="ARBA" id="ARBA00010072"/>
    </source>
</evidence>
<evidence type="ECO:0000256" key="2">
    <source>
        <dbReference type="ARBA" id="ARBA00004429"/>
    </source>
</evidence>
<dbReference type="KEGG" id="rgi:RGI145_09155"/>
<feature type="transmembrane region" description="Helical" evidence="10">
    <location>
        <begin position="173"/>
        <end position="195"/>
    </location>
</feature>
<dbReference type="RefSeq" id="WP_027281428.1">
    <property type="nucleotide sequence ID" value="NZ_CP015583.1"/>
</dbReference>
<keyword evidence="7" id="KW-0029">Amino-acid transport</keyword>
<dbReference type="STRING" id="257708.RGI145_09155"/>
<keyword evidence="4 10" id="KW-0813">Transport</keyword>
<name>A0A1L7AES1_9PROT</name>
<evidence type="ECO:0000256" key="5">
    <source>
        <dbReference type="ARBA" id="ARBA00022475"/>
    </source>
</evidence>
<evidence type="ECO:0000313" key="15">
    <source>
        <dbReference type="Proteomes" id="UP001258945"/>
    </source>
</evidence>
<dbReference type="EMBL" id="CP015583">
    <property type="protein sequence ID" value="APT57241.1"/>
    <property type="molecule type" value="Genomic_DNA"/>
</dbReference>
<feature type="transmembrane region" description="Helical" evidence="10">
    <location>
        <begin position="84"/>
        <end position="111"/>
    </location>
</feature>
<comment type="subcellular location">
    <subcellularLocation>
        <location evidence="2">Cell inner membrane</location>
        <topology evidence="2">Multi-pass membrane protein</topology>
    </subcellularLocation>
    <subcellularLocation>
        <location evidence="10">Cell membrane</location>
        <topology evidence="10">Multi-pass membrane protein</topology>
    </subcellularLocation>
</comment>
<dbReference type="GO" id="GO:0022857">
    <property type="term" value="F:transmembrane transporter activity"/>
    <property type="evidence" value="ECO:0007669"/>
    <property type="project" value="InterPro"/>
</dbReference>
<proteinExistence type="inferred from homology"/>
<reference evidence="13" key="3">
    <citation type="submission" date="2023-09" db="EMBL/GenBank/DDBJ databases">
        <authorList>
            <person name="Schober I."/>
            <person name="Bunk B."/>
        </authorList>
    </citation>
    <scope>NUCLEOTIDE SEQUENCE</scope>
    <source>
        <strain evidence="13">DSM 103800</strain>
    </source>
</reference>
<dbReference type="CDD" id="cd06261">
    <property type="entry name" value="TM_PBP2"/>
    <property type="match status" value="1"/>
</dbReference>
<dbReference type="PROSITE" id="PS50928">
    <property type="entry name" value="ABC_TM1"/>
    <property type="match status" value="1"/>
</dbReference>
<feature type="domain" description="ABC transmembrane type-1" evidence="11">
    <location>
        <begin position="15"/>
        <end position="200"/>
    </location>
</feature>
<feature type="transmembrane region" description="Helical" evidence="10">
    <location>
        <begin position="132"/>
        <end position="153"/>
    </location>
</feature>
<gene>
    <name evidence="12" type="ORF">RGI145_09155</name>
    <name evidence="13" type="ORF">RQ831_10685</name>
</gene>
<dbReference type="EMBL" id="JAVVDO010000015">
    <property type="protein sequence ID" value="MDT8331521.1"/>
    <property type="molecule type" value="Genomic_DNA"/>
</dbReference>
<protein>
    <submittedName>
        <fullName evidence="12 13">Amino acid ABC transporter</fullName>
    </submittedName>
</protein>
<keyword evidence="9 10" id="KW-0472">Membrane</keyword>
<evidence type="ECO:0000256" key="6">
    <source>
        <dbReference type="ARBA" id="ARBA00022692"/>
    </source>
</evidence>
<evidence type="ECO:0000256" key="1">
    <source>
        <dbReference type="ARBA" id="ARBA00003159"/>
    </source>
</evidence>
<dbReference type="PANTHER" id="PTHR30614">
    <property type="entry name" value="MEMBRANE COMPONENT OF AMINO ACID ABC TRANSPORTER"/>
    <property type="match status" value="1"/>
</dbReference>
<dbReference type="Gene3D" id="1.10.3720.10">
    <property type="entry name" value="MetI-like"/>
    <property type="match status" value="1"/>
</dbReference>
<evidence type="ECO:0000256" key="8">
    <source>
        <dbReference type="ARBA" id="ARBA00022989"/>
    </source>
</evidence>
<dbReference type="GO" id="GO:0006865">
    <property type="term" value="P:amino acid transport"/>
    <property type="evidence" value="ECO:0007669"/>
    <property type="project" value="UniProtKB-KW"/>
</dbReference>
<dbReference type="eggNOG" id="COG0765">
    <property type="taxonomic scope" value="Bacteria"/>
</dbReference>
<dbReference type="AlphaFoldDB" id="A0A1L7AES1"/>
<keyword evidence="6 10" id="KW-0812">Transmembrane</keyword>
<dbReference type="InterPro" id="IPR043429">
    <property type="entry name" value="ArtM/GltK/GlnP/TcyL/YhdX-like"/>
</dbReference>
<dbReference type="InterPro" id="IPR000515">
    <property type="entry name" value="MetI-like"/>
</dbReference>
<dbReference type="Proteomes" id="UP001258945">
    <property type="component" value="Unassembled WGS sequence"/>
</dbReference>
<keyword evidence="5" id="KW-1003">Cell membrane</keyword>
<evidence type="ECO:0000259" key="11">
    <source>
        <dbReference type="PROSITE" id="PS50928"/>
    </source>
</evidence>
<evidence type="ECO:0000256" key="10">
    <source>
        <dbReference type="RuleBase" id="RU363032"/>
    </source>
</evidence>
<dbReference type="PANTHER" id="PTHR30614:SF20">
    <property type="entry name" value="GLUTAMINE TRANSPORT SYSTEM PERMEASE PROTEIN GLNP"/>
    <property type="match status" value="1"/>
</dbReference>
<dbReference type="InterPro" id="IPR035906">
    <property type="entry name" value="MetI-like_sf"/>
</dbReference>
<evidence type="ECO:0000256" key="4">
    <source>
        <dbReference type="ARBA" id="ARBA00022448"/>
    </source>
</evidence>
<comment type="function">
    <text evidence="1">Part of the binding-protein-dependent transport system for glutamine; probably responsible for the translocation of the substrate across the membrane.</text>
</comment>
<evidence type="ECO:0000256" key="9">
    <source>
        <dbReference type="ARBA" id="ARBA00023136"/>
    </source>
</evidence>
<organism evidence="12 14">
    <name type="scientific">Roseomonas gilardii</name>
    <dbReference type="NCBI Taxonomy" id="257708"/>
    <lineage>
        <taxon>Bacteria</taxon>
        <taxon>Pseudomonadati</taxon>
        <taxon>Pseudomonadota</taxon>
        <taxon>Alphaproteobacteria</taxon>
        <taxon>Acetobacterales</taxon>
        <taxon>Roseomonadaceae</taxon>
        <taxon>Roseomonas</taxon>
    </lineage>
</organism>
<dbReference type="Proteomes" id="UP000185494">
    <property type="component" value="Chromosome 1"/>
</dbReference>
<keyword evidence="8 10" id="KW-1133">Transmembrane helix</keyword>
<accession>A0A1L7AES1</accession>
<evidence type="ECO:0000313" key="13">
    <source>
        <dbReference type="EMBL" id="MDT8331521.1"/>
    </source>
</evidence>
<dbReference type="InterPro" id="IPR010065">
    <property type="entry name" value="AA_ABC_transptr_permease_3TM"/>
</dbReference>
<reference evidence="13 15" key="2">
    <citation type="journal article" date="2019" name="Microb. Pathog.">
        <title>Comparison of VITEK 2, MALDI-TOF MS, 16S rRNA gene sequencing, and whole-genome sequencing for identification of Roseomonas mucosa.</title>
        <authorList>
            <person name="Rudolph W.W."/>
            <person name="Gunzer F."/>
            <person name="Trauth M."/>
            <person name="Bunk B."/>
            <person name="Bigge R."/>
            <person name="Schrottner P."/>
        </authorList>
    </citation>
    <scope>NUCLEOTIDE SEQUENCE [LARGE SCALE GENOMIC DNA]</scope>
    <source>
        <strain evidence="13 15">DSM 103800</strain>
    </source>
</reference>
<dbReference type="Pfam" id="PF00528">
    <property type="entry name" value="BPD_transp_1"/>
    <property type="match status" value="1"/>
</dbReference>